<sequence>MIDFHSHLDLYPEGLALAREVNRRNDFTLVVTTSPRAYYATSRVFRGLENIHVGLGLHPEVAEAKAAELDALVAGIKGARFVGEVGLDGSPRFRKSLELQERIFRAVLGECRQQGGRIISIHSRGAAQRTIEALATARDVGVPVLHWFSGGVTELRTASRLGCWFSVGPAMLVGEKGRSLLSHMPVDHVLPETDGPFTTERGVALKPWDAWEVCSTLSEIWAMPREAVEKQLQNNLRRLLSSQP</sequence>
<dbReference type="GO" id="GO:0016788">
    <property type="term" value="F:hydrolase activity, acting on ester bonds"/>
    <property type="evidence" value="ECO:0007669"/>
    <property type="project" value="InterPro"/>
</dbReference>
<evidence type="ECO:0000313" key="3">
    <source>
        <dbReference type="Proteomes" id="UP000326780"/>
    </source>
</evidence>
<dbReference type="AlphaFoldDB" id="A0A5Q0M3Z0"/>
<feature type="binding site" evidence="1">
    <location>
        <position position="84"/>
    </location>
    <ligand>
        <name>a divalent metal cation</name>
        <dbReference type="ChEBI" id="CHEBI:60240"/>
        <label>1</label>
    </ligand>
</feature>
<dbReference type="EMBL" id="CP045644">
    <property type="protein sequence ID" value="QFZ84331.1"/>
    <property type="molecule type" value="Genomic_DNA"/>
</dbReference>
<accession>A0A5Q0M3Z0</accession>
<feature type="binding site" evidence="1">
    <location>
        <position position="194"/>
    </location>
    <ligand>
        <name>a divalent metal cation</name>
        <dbReference type="ChEBI" id="CHEBI:60240"/>
        <label>1</label>
    </ligand>
</feature>
<dbReference type="Pfam" id="PF01026">
    <property type="entry name" value="TatD_DNase"/>
    <property type="match status" value="1"/>
</dbReference>
<organism evidence="2 3">
    <name type="scientific">Variovorax paradoxus</name>
    <dbReference type="NCBI Taxonomy" id="34073"/>
    <lineage>
        <taxon>Bacteria</taxon>
        <taxon>Pseudomonadati</taxon>
        <taxon>Pseudomonadota</taxon>
        <taxon>Betaproteobacteria</taxon>
        <taxon>Burkholderiales</taxon>
        <taxon>Comamonadaceae</taxon>
        <taxon>Variovorax</taxon>
    </lineage>
</organism>
<name>A0A5Q0M3Z0_VARPD</name>
<feature type="binding site" evidence="1">
    <location>
        <position position="122"/>
    </location>
    <ligand>
        <name>a divalent metal cation</name>
        <dbReference type="ChEBI" id="CHEBI:60240"/>
        <label>2</label>
    </ligand>
</feature>
<keyword evidence="2" id="KW-0378">Hydrolase</keyword>
<feature type="binding site" evidence="1">
    <location>
        <position position="146"/>
    </location>
    <ligand>
        <name>a divalent metal cation</name>
        <dbReference type="ChEBI" id="CHEBI:60240"/>
        <label>2</label>
    </ligand>
</feature>
<dbReference type="InterPro" id="IPR001130">
    <property type="entry name" value="TatD-like"/>
</dbReference>
<protein>
    <submittedName>
        <fullName evidence="2">Hydrolase TatD</fullName>
    </submittedName>
</protein>
<dbReference type="PIRSF" id="PIRSF005902">
    <property type="entry name" value="DNase_TatD"/>
    <property type="match status" value="1"/>
</dbReference>
<feature type="binding site" evidence="1">
    <location>
        <position position="5"/>
    </location>
    <ligand>
        <name>a divalent metal cation</name>
        <dbReference type="ChEBI" id="CHEBI:60240"/>
        <label>1</label>
    </ligand>
</feature>
<dbReference type="InterPro" id="IPR049677">
    <property type="entry name" value="QatD"/>
</dbReference>
<dbReference type="Gene3D" id="3.20.20.140">
    <property type="entry name" value="Metal-dependent hydrolases"/>
    <property type="match status" value="1"/>
</dbReference>
<evidence type="ECO:0000256" key="1">
    <source>
        <dbReference type="PIRSR" id="PIRSR005902-1"/>
    </source>
</evidence>
<dbReference type="NCBIfam" id="NF041926">
    <property type="entry name" value="QatD"/>
    <property type="match status" value="1"/>
</dbReference>
<dbReference type="InterPro" id="IPR032466">
    <property type="entry name" value="Metal_Hydrolase"/>
</dbReference>
<proteinExistence type="predicted"/>
<dbReference type="SUPFAM" id="SSF51556">
    <property type="entry name" value="Metallo-dependent hydrolases"/>
    <property type="match status" value="1"/>
</dbReference>
<evidence type="ECO:0000313" key="2">
    <source>
        <dbReference type="EMBL" id="QFZ84331.1"/>
    </source>
</evidence>
<dbReference type="Proteomes" id="UP000326780">
    <property type="component" value="Chromosome"/>
</dbReference>
<keyword evidence="1" id="KW-0479">Metal-binding</keyword>
<dbReference type="PANTHER" id="PTHR46124">
    <property type="entry name" value="D-AMINOACYL-TRNA DEACYLASE"/>
    <property type="match status" value="1"/>
</dbReference>
<feature type="binding site" evidence="1">
    <location>
        <position position="7"/>
    </location>
    <ligand>
        <name>a divalent metal cation</name>
        <dbReference type="ChEBI" id="CHEBI:60240"/>
        <label>1</label>
    </ligand>
</feature>
<gene>
    <name evidence="2" type="ORF">GFK26_16965</name>
</gene>
<dbReference type="GO" id="GO:0046872">
    <property type="term" value="F:metal ion binding"/>
    <property type="evidence" value="ECO:0007669"/>
    <property type="project" value="UniProtKB-KW"/>
</dbReference>
<dbReference type="PANTHER" id="PTHR46124:SF2">
    <property type="entry name" value="D-AMINOACYL-TRNA DEACYLASE"/>
    <property type="match status" value="1"/>
</dbReference>
<reference evidence="2 3" key="1">
    <citation type="submission" date="2019-10" db="EMBL/GenBank/DDBJ databases">
        <title>Complete genome sequence of Variovorax paradoxus 5C-2.</title>
        <authorList>
            <person name="Gogoleva N.E."/>
            <person name="Balkin A.S."/>
        </authorList>
    </citation>
    <scope>NUCLEOTIDE SEQUENCE [LARGE SCALE GENOMIC DNA]</scope>
    <source>
        <strain evidence="2 3">5C-2</strain>
    </source>
</reference>